<dbReference type="GO" id="GO:0016740">
    <property type="term" value="F:transferase activity"/>
    <property type="evidence" value="ECO:0007669"/>
    <property type="project" value="UniProtKB-KW"/>
</dbReference>
<dbReference type="Gene3D" id="3.40.50.10540">
    <property type="entry name" value="Crotonobetainyl-coa:carnitine coa-transferase, domain 1"/>
    <property type="match status" value="1"/>
</dbReference>
<keyword evidence="1 2" id="KW-0808">Transferase</keyword>
<dbReference type="InterPro" id="IPR050483">
    <property type="entry name" value="CoA-transferase_III_domain"/>
</dbReference>
<proteinExistence type="predicted"/>
<accession>A0ABX8R5X1</accession>
<dbReference type="PANTHER" id="PTHR48207:SF3">
    <property type="entry name" value="SUCCINATE--HYDROXYMETHYLGLUTARATE COA-TRANSFERASE"/>
    <property type="match status" value="1"/>
</dbReference>
<dbReference type="Pfam" id="PF02515">
    <property type="entry name" value="CoA_transf_3"/>
    <property type="match status" value="1"/>
</dbReference>
<keyword evidence="3" id="KW-1185">Reference proteome</keyword>
<name>A0ABX8R5X1_9ACTN</name>
<evidence type="ECO:0000313" key="2">
    <source>
        <dbReference type="EMBL" id="QXJ25644.1"/>
    </source>
</evidence>
<dbReference type="InterPro" id="IPR044855">
    <property type="entry name" value="CoA-Trfase_III_dom3_sf"/>
</dbReference>
<dbReference type="PANTHER" id="PTHR48207">
    <property type="entry name" value="SUCCINATE--HYDROXYMETHYLGLUTARATE COA-TRANSFERASE"/>
    <property type="match status" value="1"/>
</dbReference>
<dbReference type="Proteomes" id="UP001049518">
    <property type="component" value="Chromosome"/>
</dbReference>
<dbReference type="InterPro" id="IPR003673">
    <property type="entry name" value="CoA-Trfase_fam_III"/>
</dbReference>
<reference evidence="2" key="1">
    <citation type="submission" date="2020-07" db="EMBL/GenBank/DDBJ databases">
        <authorList>
            <person name="Tarantini F.S."/>
            <person name="Hong K.W."/>
            <person name="Chan K.G."/>
        </authorList>
    </citation>
    <scope>NUCLEOTIDE SEQUENCE</scope>
    <source>
        <strain evidence="2">32-07</strain>
    </source>
</reference>
<gene>
    <name evidence="2" type="ORF">AGRA3207_007165</name>
</gene>
<evidence type="ECO:0000256" key="1">
    <source>
        <dbReference type="ARBA" id="ARBA00022679"/>
    </source>
</evidence>
<organism evidence="2 3">
    <name type="scientific">Actinomadura graeca</name>
    <dbReference type="NCBI Taxonomy" id="2750812"/>
    <lineage>
        <taxon>Bacteria</taxon>
        <taxon>Bacillati</taxon>
        <taxon>Actinomycetota</taxon>
        <taxon>Actinomycetes</taxon>
        <taxon>Streptosporangiales</taxon>
        <taxon>Thermomonosporaceae</taxon>
        <taxon>Actinomadura</taxon>
    </lineage>
</organism>
<dbReference type="InterPro" id="IPR023606">
    <property type="entry name" value="CoA-Trfase_III_dom_1_sf"/>
</dbReference>
<dbReference type="EMBL" id="CP059572">
    <property type="protein sequence ID" value="QXJ25644.1"/>
    <property type="molecule type" value="Genomic_DNA"/>
</dbReference>
<dbReference type="RefSeq" id="WP_231331771.1">
    <property type="nucleotide sequence ID" value="NZ_CP059572.1"/>
</dbReference>
<dbReference type="SUPFAM" id="SSF89796">
    <property type="entry name" value="CoA-transferase family III (CaiB/BaiF)"/>
    <property type="match status" value="1"/>
</dbReference>
<dbReference type="Gene3D" id="3.30.1540.10">
    <property type="entry name" value="formyl-coa transferase, domain 3"/>
    <property type="match status" value="1"/>
</dbReference>
<protein>
    <submittedName>
        <fullName evidence="2">CoA transferase</fullName>
    </submittedName>
</protein>
<sequence>MSDQARGPHGPAALGGIRVLDLGRVLSGPLCGRILADLGAEVIKIEPPGGVDARRFGPFYQGTSSYHRLLNRNKFGITLDLKSDGGRRALTGLVRRSDVLVENFRPGVIDRLGFPPERLLEINPRLVAVSISGYGRTGPLSGRPAYDLIVQAASGLMSVTGPDGGPPARAGVSVGDVVPGLYAATAVLAALHERARTGRGQHVDVAMFDGLLSILESVAMRALLTDEPIGPAGSHHAISAPFGTFATRDRPVAIAVANDPLFAALASALGHPEWTRDARFRTDDERGRHRRDLQKELEAELAGRTRDQVIEVLSAAGVPCGPVLGVREALRHGQAEARGMVRAETDGFPTLDNGFRVTGSRQDAFPAPEPGQHDHLVAGWMDEPVRTGGGREDHDV</sequence>
<evidence type="ECO:0000313" key="3">
    <source>
        <dbReference type="Proteomes" id="UP001049518"/>
    </source>
</evidence>